<name>A0A2S9QL00_9MICO</name>
<keyword evidence="3" id="KW-1185">Reference proteome</keyword>
<evidence type="ECO:0000313" key="2">
    <source>
        <dbReference type="EMBL" id="PRI10267.1"/>
    </source>
</evidence>
<evidence type="ECO:0008006" key="4">
    <source>
        <dbReference type="Google" id="ProtNLM"/>
    </source>
</evidence>
<keyword evidence="1" id="KW-0732">Signal</keyword>
<evidence type="ECO:0000256" key="1">
    <source>
        <dbReference type="SAM" id="SignalP"/>
    </source>
</evidence>
<gene>
    <name evidence="2" type="ORF">B4915_12795</name>
</gene>
<accession>A0A2S9QL00</accession>
<dbReference type="EMBL" id="MWZD01000022">
    <property type="protein sequence ID" value="PRI10267.1"/>
    <property type="molecule type" value="Genomic_DNA"/>
</dbReference>
<proteinExistence type="predicted"/>
<comment type="caution">
    <text evidence="2">The sequence shown here is derived from an EMBL/GenBank/DDBJ whole genome shotgun (WGS) entry which is preliminary data.</text>
</comment>
<dbReference type="AlphaFoldDB" id="A0A2S9QL00"/>
<evidence type="ECO:0000313" key="3">
    <source>
        <dbReference type="Proteomes" id="UP000238650"/>
    </source>
</evidence>
<dbReference type="Proteomes" id="UP000238650">
    <property type="component" value="Unassembled WGS sequence"/>
</dbReference>
<reference evidence="2 3" key="1">
    <citation type="journal article" date="2017" name="New Microbes New Infect">
        <title>Genome sequence of 'Leucobacter massiliensis' sp. nov. isolated from human pharynx after travel to the 2014 Hajj.</title>
        <authorList>
            <person name="Leangapichart T."/>
            <person name="Gautret P."/>
            <person name="Nguyen T.T."/>
            <person name="Armstrong N."/>
            <person name="Rolain J.M."/>
        </authorList>
    </citation>
    <scope>NUCLEOTIDE SEQUENCE [LARGE SCALE GENOMIC DNA]</scope>
    <source>
        <strain evidence="2 3">122RC15</strain>
    </source>
</reference>
<feature type="chain" id="PRO_5015556508" description="Neocarzinostatin" evidence="1">
    <location>
        <begin position="32"/>
        <end position="150"/>
    </location>
</feature>
<sequence length="150" mass="14535">MEIEMGMKKRMLSGVAAGIAAVGLLAGGASAASALSYTPTPAVDGSPITVTSTGSLPAGGYRVGVCTVQTFGSGPTAAPACGALTNVTHGGGVLVATTGTVFETGNANAHSVPALPAQPADFDCDAPGSCEVVIVNHSTRATVESATLAF</sequence>
<organism evidence="2 3">
    <name type="scientific">Leucobacter massiliensis</name>
    <dbReference type="NCBI Taxonomy" id="1686285"/>
    <lineage>
        <taxon>Bacteria</taxon>
        <taxon>Bacillati</taxon>
        <taxon>Actinomycetota</taxon>
        <taxon>Actinomycetes</taxon>
        <taxon>Micrococcales</taxon>
        <taxon>Microbacteriaceae</taxon>
        <taxon>Leucobacter</taxon>
    </lineage>
</organism>
<dbReference type="Gene3D" id="2.60.40.230">
    <property type="entry name" value="Neocarzinostatin-like"/>
    <property type="match status" value="1"/>
</dbReference>
<protein>
    <recommendedName>
        <fullName evidence="4">Neocarzinostatin</fullName>
    </recommendedName>
</protein>
<feature type="signal peptide" evidence="1">
    <location>
        <begin position="1"/>
        <end position="31"/>
    </location>
</feature>